<evidence type="ECO:0000313" key="3">
    <source>
        <dbReference type="Proteomes" id="UP000826656"/>
    </source>
</evidence>
<sequence>MDFVIFFFTSLALILDLLQLKYNGTNMFQQHPLIAGIMVISLIMYGFLLGFQKYGNYFGNSDPFFVNLLGCLSITTTISLLLPVYVRPLVFIVSLFIPSKKALYWIFTKMDERFGETEFWMTRVDPVLCYMRRRLNRETRNIMPILPF</sequence>
<dbReference type="EMBL" id="JAIVGD010000026">
    <property type="protein sequence ID" value="KAH0740007.1"/>
    <property type="molecule type" value="Genomic_DNA"/>
</dbReference>
<evidence type="ECO:0000256" key="1">
    <source>
        <dbReference type="SAM" id="Phobius"/>
    </source>
</evidence>
<feature type="transmembrane region" description="Helical" evidence="1">
    <location>
        <begin position="30"/>
        <end position="51"/>
    </location>
</feature>
<keyword evidence="1" id="KW-0472">Membrane</keyword>
<feature type="transmembrane region" description="Helical" evidence="1">
    <location>
        <begin position="63"/>
        <end position="82"/>
    </location>
</feature>
<protein>
    <submittedName>
        <fullName evidence="2">Uncharacterized protein</fullName>
    </submittedName>
</protein>
<keyword evidence="1" id="KW-1133">Transmembrane helix</keyword>
<gene>
    <name evidence="2" type="ORF">KY290_033050</name>
</gene>
<organism evidence="2 3">
    <name type="scientific">Solanum tuberosum</name>
    <name type="common">Potato</name>
    <dbReference type="NCBI Taxonomy" id="4113"/>
    <lineage>
        <taxon>Eukaryota</taxon>
        <taxon>Viridiplantae</taxon>
        <taxon>Streptophyta</taxon>
        <taxon>Embryophyta</taxon>
        <taxon>Tracheophyta</taxon>
        <taxon>Spermatophyta</taxon>
        <taxon>Magnoliopsida</taxon>
        <taxon>eudicotyledons</taxon>
        <taxon>Gunneridae</taxon>
        <taxon>Pentapetalae</taxon>
        <taxon>asterids</taxon>
        <taxon>lamiids</taxon>
        <taxon>Solanales</taxon>
        <taxon>Solanaceae</taxon>
        <taxon>Solanoideae</taxon>
        <taxon>Solaneae</taxon>
        <taxon>Solanum</taxon>
    </lineage>
</organism>
<reference evidence="2 3" key="1">
    <citation type="journal article" date="2021" name="bioRxiv">
        <title>Chromosome-scale and haplotype-resolved genome assembly of a tetraploid potato cultivar.</title>
        <authorList>
            <person name="Sun H."/>
            <person name="Jiao W.-B."/>
            <person name="Krause K."/>
            <person name="Campoy J.A."/>
            <person name="Goel M."/>
            <person name="Folz-Donahue K."/>
            <person name="Kukat C."/>
            <person name="Huettel B."/>
            <person name="Schneeberger K."/>
        </authorList>
    </citation>
    <scope>NUCLEOTIDE SEQUENCE [LARGE SCALE GENOMIC DNA]</scope>
    <source>
        <strain evidence="2">SolTubOtavaFocal</strain>
        <tissue evidence="2">Leaves</tissue>
    </source>
</reference>
<keyword evidence="3" id="KW-1185">Reference proteome</keyword>
<comment type="caution">
    <text evidence="2">The sequence shown here is derived from an EMBL/GenBank/DDBJ whole genome shotgun (WGS) entry which is preliminary data.</text>
</comment>
<evidence type="ECO:0000313" key="2">
    <source>
        <dbReference type="EMBL" id="KAH0740007.1"/>
    </source>
</evidence>
<name>A0ABQ7TZ53_SOLTU</name>
<dbReference type="Proteomes" id="UP000826656">
    <property type="component" value="Unassembled WGS sequence"/>
</dbReference>
<keyword evidence="1" id="KW-0812">Transmembrane</keyword>
<proteinExistence type="predicted"/>
<accession>A0ABQ7TZ53</accession>